<feature type="compositionally biased region" description="Basic and acidic residues" evidence="1">
    <location>
        <begin position="29"/>
        <end position="44"/>
    </location>
</feature>
<reference evidence="2 3" key="1">
    <citation type="submission" date="2015-10" db="EMBL/GenBank/DDBJ databases">
        <title>Full genome of DAOMC 229536 Phialocephala scopiformis, a fungal endophyte of spruce producing the potent anti-insectan compound rugulosin.</title>
        <authorList>
            <consortium name="DOE Joint Genome Institute"/>
            <person name="Walker A.K."/>
            <person name="Frasz S.L."/>
            <person name="Seifert K.A."/>
            <person name="Miller J.D."/>
            <person name="Mondo S.J."/>
            <person name="Labutti K."/>
            <person name="Lipzen A."/>
            <person name="Dockter R."/>
            <person name="Kennedy M."/>
            <person name="Grigoriev I.V."/>
            <person name="Spatafora J.W."/>
        </authorList>
    </citation>
    <scope>NUCLEOTIDE SEQUENCE [LARGE SCALE GENOMIC DNA]</scope>
    <source>
        <strain evidence="2 3">CBS 120377</strain>
    </source>
</reference>
<sequence>MPPFSFLKSSRRESQQIDRNDSDVNLTRDAPEKVQRRQSKREYFRSLLRISSESRTNRRRSGQLPNSNSLQSPSKTPEQPTSPMNKPLPPPPPPGSETEPPPVKAPVKMERIMSPIALNDLHKLFSGAPQFFARSEGHHTGAPHPSVVFPWNTDLEIRDLSDHIQISDEAWGCVTAWPHITVQVSRNAEATKEHHEKCRAHFLPRCRERPNMLSMQGIERGTMGYAAALELGVADALEIPNEHPDGGPEVISEHRRKFLNGKDGLRPITDSTLIDRLLAVSEVNHEDPLKHQRSTVQLYTELFTQILFPPSRVTDSDDPYSLQVQIEALIEVLAAPLVWVDFTLVEWRIRLGQILWGTSADPGGDDEIAINNEVIHEPGTQKYWLLLQILLSCELLVRLDAISVNIDHGLELAKLSEMQRFDKSATTSVRWSLLLARAWLENIRLEKPDSEAVPEAKPAGWLATLTGTAHSEVTTRDGLAGLRFHGRHQARQLSGLLHFANKMAWPGLDDLTAKVSSNGIKIADSVHGTPIGTPLSMSTNRSSSYFSSRRLGVRRGLSMHKNISAIIHPAGWLSNSYISGLILPGEGLSHFLISTLLEHDTSAVSRLGEEANLYGGFIYSEKSFWSTACIVGRVLAARKGATESMGWVSTDVVPRNVSEGWVDIDIDTELHDDPDKKGTKPRLWQKTAIERDGNVIGGADISSVLPGDFVLPSDESIQQPLIVTLESLDLFAMVDSVHDTPTEEQLPTPFSEASDMPAIRTYSAAMRFMVSTTDEEKKEVNISLTHDVHFVTAYPCVSSPHTSILKSPTSPSFQAAEQPTPDALPKGHPLHKAFTYTKIPLSALLSTSPTTPFSSLLSSPPTTPSSTSVFHSSTHTTSSSIPKVLVIDCTDSTMDLSSFPQRPMPSPHAKRKAFGSDLEMLARAVCAERGWNALVLRRGRGCLACAVREAGALGWRVVVCVA</sequence>
<dbReference type="Proteomes" id="UP000070700">
    <property type="component" value="Unassembled WGS sequence"/>
</dbReference>
<feature type="compositionally biased region" description="Pro residues" evidence="1">
    <location>
        <begin position="86"/>
        <end position="103"/>
    </location>
</feature>
<dbReference type="AlphaFoldDB" id="A0A194XT06"/>
<protein>
    <submittedName>
        <fullName evidence="2">Uncharacterized protein</fullName>
    </submittedName>
</protein>
<accession>A0A194XT06</accession>
<dbReference type="OrthoDB" id="5420387at2759"/>
<gene>
    <name evidence="2" type="ORF">LY89DRAFT_635734</name>
</gene>
<organism evidence="2 3">
    <name type="scientific">Mollisia scopiformis</name>
    <name type="common">Conifer needle endophyte fungus</name>
    <name type="synonym">Phialocephala scopiformis</name>
    <dbReference type="NCBI Taxonomy" id="149040"/>
    <lineage>
        <taxon>Eukaryota</taxon>
        <taxon>Fungi</taxon>
        <taxon>Dikarya</taxon>
        <taxon>Ascomycota</taxon>
        <taxon>Pezizomycotina</taxon>
        <taxon>Leotiomycetes</taxon>
        <taxon>Helotiales</taxon>
        <taxon>Mollisiaceae</taxon>
        <taxon>Mollisia</taxon>
    </lineage>
</organism>
<feature type="region of interest" description="Disordered" evidence="1">
    <location>
        <begin position="1"/>
        <end position="103"/>
    </location>
</feature>
<feature type="compositionally biased region" description="Basic and acidic residues" evidence="1">
    <location>
        <begin position="10"/>
        <end position="22"/>
    </location>
</feature>
<keyword evidence="3" id="KW-1185">Reference proteome</keyword>
<dbReference type="PANTHER" id="PTHR42345">
    <property type="entry name" value="TPR_REGION DOMAIN-CONTAINING PROTEIN"/>
    <property type="match status" value="1"/>
</dbReference>
<dbReference type="KEGG" id="psco:LY89DRAFT_635734"/>
<dbReference type="EMBL" id="KQ947405">
    <property type="protein sequence ID" value="KUJ23435.1"/>
    <property type="molecule type" value="Genomic_DNA"/>
</dbReference>
<name>A0A194XT06_MOLSC</name>
<evidence type="ECO:0000256" key="1">
    <source>
        <dbReference type="SAM" id="MobiDB-lite"/>
    </source>
</evidence>
<dbReference type="RefSeq" id="XP_018077790.1">
    <property type="nucleotide sequence ID" value="XM_018211457.1"/>
</dbReference>
<evidence type="ECO:0000313" key="2">
    <source>
        <dbReference type="EMBL" id="KUJ23435.1"/>
    </source>
</evidence>
<dbReference type="PANTHER" id="PTHR42345:SF2">
    <property type="entry name" value="HELICASE-LIKE PROTEIN"/>
    <property type="match status" value="1"/>
</dbReference>
<dbReference type="GeneID" id="28821183"/>
<dbReference type="InParanoid" id="A0A194XT06"/>
<feature type="compositionally biased region" description="Polar residues" evidence="1">
    <location>
        <begin position="63"/>
        <end position="79"/>
    </location>
</feature>
<proteinExistence type="predicted"/>
<evidence type="ECO:0000313" key="3">
    <source>
        <dbReference type="Proteomes" id="UP000070700"/>
    </source>
</evidence>
<dbReference type="STRING" id="149040.A0A194XT06"/>